<dbReference type="CDD" id="cd11386">
    <property type="entry name" value="MCP_signal"/>
    <property type="match status" value="1"/>
</dbReference>
<dbReference type="PANTHER" id="PTHR43531:SF11">
    <property type="entry name" value="METHYL-ACCEPTING CHEMOTAXIS PROTEIN 3"/>
    <property type="match status" value="1"/>
</dbReference>
<name>A0A1H3ASK8_9RHOB</name>
<evidence type="ECO:0000256" key="4">
    <source>
        <dbReference type="PROSITE-ProRule" id="PRU00284"/>
    </source>
</evidence>
<comment type="similarity">
    <text evidence="3">Belongs to the methyl-accepting chemotaxis (MCP) protein family.</text>
</comment>
<dbReference type="PRINTS" id="PR00260">
    <property type="entry name" value="CHEMTRNSDUCR"/>
</dbReference>
<feature type="coiled-coil region" evidence="5">
    <location>
        <begin position="360"/>
        <end position="405"/>
    </location>
</feature>
<evidence type="ECO:0000313" key="9">
    <source>
        <dbReference type="EMBL" id="SDX32656.1"/>
    </source>
</evidence>
<keyword evidence="4" id="KW-0807">Transducer</keyword>
<gene>
    <name evidence="9" type="ORF">SAMN04488238_107118</name>
</gene>
<dbReference type="SMART" id="SM00283">
    <property type="entry name" value="MA"/>
    <property type="match status" value="1"/>
</dbReference>
<dbReference type="Pfam" id="PF00015">
    <property type="entry name" value="MCPsignal"/>
    <property type="match status" value="1"/>
</dbReference>
<dbReference type="EMBL" id="FNOM01000007">
    <property type="protein sequence ID" value="SDX32656.1"/>
    <property type="molecule type" value="Genomic_DNA"/>
</dbReference>
<dbReference type="Gene3D" id="6.10.340.10">
    <property type="match status" value="1"/>
</dbReference>
<dbReference type="PANTHER" id="PTHR43531">
    <property type="entry name" value="PROTEIN ICFG"/>
    <property type="match status" value="1"/>
</dbReference>
<dbReference type="InterPro" id="IPR051310">
    <property type="entry name" value="MCP_chemotaxis"/>
</dbReference>
<proteinExistence type="inferred from homology"/>
<organism evidence="9 10">
    <name type="scientific">Roseicitreum antarcticum</name>
    <dbReference type="NCBI Taxonomy" id="564137"/>
    <lineage>
        <taxon>Bacteria</taxon>
        <taxon>Pseudomonadati</taxon>
        <taxon>Pseudomonadota</taxon>
        <taxon>Alphaproteobacteria</taxon>
        <taxon>Rhodobacterales</taxon>
        <taxon>Paracoccaceae</taxon>
        <taxon>Roseicitreum</taxon>
    </lineage>
</organism>
<dbReference type="AlphaFoldDB" id="A0A1H3ASK8"/>
<evidence type="ECO:0000259" key="8">
    <source>
        <dbReference type="PROSITE" id="PS50885"/>
    </source>
</evidence>
<evidence type="ECO:0000256" key="5">
    <source>
        <dbReference type="SAM" id="Coils"/>
    </source>
</evidence>
<reference evidence="9 10" key="1">
    <citation type="submission" date="2016-10" db="EMBL/GenBank/DDBJ databases">
        <authorList>
            <person name="de Groot N.N."/>
        </authorList>
    </citation>
    <scope>NUCLEOTIDE SEQUENCE [LARGE SCALE GENOMIC DNA]</scope>
    <source>
        <strain evidence="9 10">CGMCC 1.8894</strain>
    </source>
</reference>
<dbReference type="Gene3D" id="1.10.287.950">
    <property type="entry name" value="Methyl-accepting chemotaxis protein"/>
    <property type="match status" value="1"/>
</dbReference>
<dbReference type="InterPro" id="IPR004089">
    <property type="entry name" value="MCPsignal_dom"/>
</dbReference>
<dbReference type="GO" id="GO:0007165">
    <property type="term" value="P:signal transduction"/>
    <property type="evidence" value="ECO:0007669"/>
    <property type="project" value="UniProtKB-KW"/>
</dbReference>
<dbReference type="FunFam" id="1.10.287.950:FF:000001">
    <property type="entry name" value="Methyl-accepting chemotaxis sensory transducer"/>
    <property type="match status" value="1"/>
</dbReference>
<feature type="domain" description="HAMP" evidence="8">
    <location>
        <begin position="16"/>
        <end position="69"/>
    </location>
</feature>
<keyword evidence="2" id="KW-0145">Chemotaxis</keyword>
<feature type="compositionally biased region" description="Basic and acidic residues" evidence="6">
    <location>
        <begin position="631"/>
        <end position="644"/>
    </location>
</feature>
<feature type="domain" description="HAMP" evidence="8">
    <location>
        <begin position="327"/>
        <end position="379"/>
    </location>
</feature>
<dbReference type="Pfam" id="PF13426">
    <property type="entry name" value="PAS_9"/>
    <property type="match status" value="2"/>
</dbReference>
<feature type="region of interest" description="Disordered" evidence="6">
    <location>
        <begin position="631"/>
        <end position="679"/>
    </location>
</feature>
<dbReference type="SUPFAM" id="SSF158472">
    <property type="entry name" value="HAMP domain-like"/>
    <property type="match status" value="1"/>
</dbReference>
<feature type="compositionally biased region" description="Low complexity" evidence="6">
    <location>
        <begin position="657"/>
        <end position="668"/>
    </location>
</feature>
<evidence type="ECO:0000259" key="7">
    <source>
        <dbReference type="PROSITE" id="PS50111"/>
    </source>
</evidence>
<evidence type="ECO:0000256" key="2">
    <source>
        <dbReference type="ARBA" id="ARBA00022500"/>
    </source>
</evidence>
<dbReference type="Gene3D" id="3.30.450.20">
    <property type="entry name" value="PAS domain"/>
    <property type="match status" value="2"/>
</dbReference>
<dbReference type="InterPro" id="IPR035965">
    <property type="entry name" value="PAS-like_dom_sf"/>
</dbReference>
<keyword evidence="10" id="KW-1185">Reference proteome</keyword>
<dbReference type="PROSITE" id="PS50111">
    <property type="entry name" value="CHEMOTAXIS_TRANSDUC_2"/>
    <property type="match status" value="1"/>
</dbReference>
<comment type="subcellular location">
    <subcellularLocation>
        <location evidence="1">Membrane</location>
    </subcellularLocation>
</comment>
<sequence length="679" mass="72604">MLFVMAVAFMMLLFRRTVALPLKQMKGVVSALSRKDYSVEAAAADRNDEIGAIGKALEDLRELLKQGLAAEIESTFKSAAFTGSSSCIMITDDKMVVNYLNPKMTELFRHHAEGIRLVRPDFDPDDIVGRSVDHFHKNNSEHIRAKMRSIGSSTFNTVVAFGDARISLSVTGIRDVKGDQVGYVLEWIDVTESRLNGAIIEAIDSTQIKAEFALDGRCIGSNGQFLKSLGFSENEILKKTLQQILTSSADKSKDCGAIMEKAIQSSAHIGMLLFSTSGGASSTVDGSLTCVKDYNGKAIRLLLLGKDVTKEQAELHSARARQAADEREQSAVVEALRQGLKNLNAGDLTVRIEQPFAGTYEDLRRDYNDMVENLSRALLEIAMNAENISNEARDISATADSLSRRTESTAATLEQTAAALDNLTSSVKSTADGATKADMAVRDAKASAESSGQVVIETVSAMDQIASSSDRITSIIKVIDDIAFQTNLLALNAGVEAARAGDAGRGFAVVASEVRALAQRSSDAAREINDLIANSGTQVKRGVDLVGKTGDALRQIVGSVTEIAGLVSDIAVTSRQQSANLVEINSAVNQLDQSTQQNAARLEETTAASEGLTKDAVSLVEIVSHFKVDRASSAERAKATDRPQKAKSAKMSRPMARARSAGGSAAAAQPAEVEGWEDF</sequence>
<dbReference type="GO" id="GO:0004888">
    <property type="term" value="F:transmembrane signaling receptor activity"/>
    <property type="evidence" value="ECO:0007669"/>
    <property type="project" value="InterPro"/>
</dbReference>
<evidence type="ECO:0000256" key="6">
    <source>
        <dbReference type="SAM" id="MobiDB-lite"/>
    </source>
</evidence>
<keyword evidence="5" id="KW-0175">Coiled coil</keyword>
<evidence type="ECO:0000256" key="1">
    <source>
        <dbReference type="ARBA" id="ARBA00004370"/>
    </source>
</evidence>
<dbReference type="InterPro" id="IPR000014">
    <property type="entry name" value="PAS"/>
</dbReference>
<evidence type="ECO:0000313" key="10">
    <source>
        <dbReference type="Proteomes" id="UP000198539"/>
    </source>
</evidence>
<dbReference type="GO" id="GO:0016020">
    <property type="term" value="C:membrane"/>
    <property type="evidence" value="ECO:0007669"/>
    <property type="project" value="UniProtKB-SubCell"/>
</dbReference>
<dbReference type="PROSITE" id="PS50885">
    <property type="entry name" value="HAMP"/>
    <property type="match status" value="2"/>
</dbReference>
<evidence type="ECO:0000256" key="3">
    <source>
        <dbReference type="ARBA" id="ARBA00029447"/>
    </source>
</evidence>
<dbReference type="GO" id="GO:0006935">
    <property type="term" value="P:chemotaxis"/>
    <property type="evidence" value="ECO:0007669"/>
    <property type="project" value="UniProtKB-KW"/>
</dbReference>
<dbReference type="Proteomes" id="UP000198539">
    <property type="component" value="Unassembled WGS sequence"/>
</dbReference>
<dbReference type="SUPFAM" id="SSF58104">
    <property type="entry name" value="Methyl-accepting chemotaxis protein (MCP) signaling domain"/>
    <property type="match status" value="1"/>
</dbReference>
<protein>
    <submittedName>
        <fullName evidence="9">Methyl-accepting chemotaxis sensory transducer with Pas/Pac sensor</fullName>
    </submittedName>
</protein>
<dbReference type="InterPro" id="IPR003660">
    <property type="entry name" value="HAMP_dom"/>
</dbReference>
<accession>A0A1H3ASK8</accession>
<dbReference type="SUPFAM" id="SSF55785">
    <property type="entry name" value="PYP-like sensor domain (PAS domain)"/>
    <property type="match status" value="1"/>
</dbReference>
<dbReference type="STRING" id="564137.SAMN04488238_107118"/>
<dbReference type="InterPro" id="IPR004090">
    <property type="entry name" value="Chemotax_Me-accpt_rcpt"/>
</dbReference>
<dbReference type="SMART" id="SM00304">
    <property type="entry name" value="HAMP"/>
    <property type="match status" value="2"/>
</dbReference>
<feature type="domain" description="Methyl-accepting transducer" evidence="7">
    <location>
        <begin position="384"/>
        <end position="613"/>
    </location>
</feature>
<dbReference type="Pfam" id="PF00672">
    <property type="entry name" value="HAMP"/>
    <property type="match status" value="1"/>
</dbReference>